<evidence type="ECO:0000313" key="2">
    <source>
        <dbReference type="EMBL" id="WNC73290.1"/>
    </source>
</evidence>
<evidence type="ECO:0000256" key="1">
    <source>
        <dbReference type="SAM" id="SignalP"/>
    </source>
</evidence>
<keyword evidence="1" id="KW-0732">Signal</keyword>
<feature type="signal peptide" evidence="1">
    <location>
        <begin position="1"/>
        <end position="23"/>
    </location>
</feature>
<dbReference type="EMBL" id="CP134145">
    <property type="protein sequence ID" value="WNC73290.1"/>
    <property type="molecule type" value="Genomic_DNA"/>
</dbReference>
<feature type="chain" id="PRO_5046527334" evidence="1">
    <location>
        <begin position="24"/>
        <end position="286"/>
    </location>
</feature>
<dbReference type="RefSeq" id="WP_348392402.1">
    <property type="nucleotide sequence ID" value="NZ_CP134145.1"/>
</dbReference>
<accession>A0ABY9TWT8</accession>
<name>A0ABY9TWT8_9GAMM</name>
<gene>
    <name evidence="2" type="ORF">RGQ13_04675</name>
</gene>
<evidence type="ECO:0000313" key="3">
    <source>
        <dbReference type="Proteomes" id="UP001258994"/>
    </source>
</evidence>
<organism evidence="2 3">
    <name type="scientific">Thalassotalea psychrophila</name>
    <dbReference type="NCBI Taxonomy" id="3065647"/>
    <lineage>
        <taxon>Bacteria</taxon>
        <taxon>Pseudomonadati</taxon>
        <taxon>Pseudomonadota</taxon>
        <taxon>Gammaproteobacteria</taxon>
        <taxon>Alteromonadales</taxon>
        <taxon>Colwelliaceae</taxon>
        <taxon>Thalassotalea</taxon>
    </lineage>
</organism>
<protein>
    <submittedName>
        <fullName evidence="2">MipA/OmpV family protein</fullName>
    </submittedName>
</protein>
<dbReference type="Proteomes" id="UP001258994">
    <property type="component" value="Chromosome"/>
</dbReference>
<dbReference type="InterPro" id="IPR010583">
    <property type="entry name" value="MipA"/>
</dbReference>
<dbReference type="Pfam" id="PF06629">
    <property type="entry name" value="MipA"/>
    <property type="match status" value="1"/>
</dbReference>
<sequence>MKYFQLKITTFVCAFILMINAHANQGGALSVDTTAGKPVWEVGVFSAAFRGPIYPAATDYQNKFLPLPFVIYRGEKIRIGDESLIKAIAVEKERFKLDVSLGAAFNADSEDSKIREGMPDLDFMFEIGPEASFLLHDSKVSDTWLNLQFRSVFSTDFSDVHHRGYVFQPEVSYRSDNLLFDNSRFYFSVSPTFASAKTHQYFYDVDAKYVNSERDYYQSLGGYLGTKMSIANRFQLTKSLMVFVGTQLGFWQGAKNDDSDLYQEKFTYAVALGVKWTVFQSTEHIN</sequence>
<keyword evidence="3" id="KW-1185">Reference proteome</keyword>
<reference evidence="3" key="1">
    <citation type="submission" date="2023-09" db="EMBL/GenBank/DDBJ databases">
        <authorList>
            <person name="Li S."/>
            <person name="Li X."/>
            <person name="Zhang C."/>
            <person name="Zhao Z."/>
        </authorList>
    </citation>
    <scope>NUCLEOTIDE SEQUENCE [LARGE SCALE GENOMIC DNA]</scope>
    <source>
        <strain evidence="3">SQ149</strain>
    </source>
</reference>
<proteinExistence type="predicted"/>